<dbReference type="InterPro" id="IPR056133">
    <property type="entry name" value="DUF7716"/>
</dbReference>
<dbReference type="AlphaFoldDB" id="A0A9W4X9Y1"/>
<dbReference type="RefSeq" id="WP_263363007.1">
    <property type="nucleotide sequence ID" value="NZ_OX336425.1"/>
</dbReference>
<proteinExistence type="predicted"/>
<reference evidence="2" key="1">
    <citation type="submission" date="2022-09" db="EMBL/GenBank/DDBJ databases">
        <authorList>
            <person name="Duchaud E."/>
        </authorList>
    </citation>
    <scope>NUCLEOTIDE SEQUENCE</scope>
    <source>
        <strain evidence="2">TRV642</strain>
    </source>
</reference>
<organism evidence="2 3">
    <name type="scientific">Flavobacterium collinsii</name>
    <dbReference type="NCBI Taxonomy" id="1114861"/>
    <lineage>
        <taxon>Bacteria</taxon>
        <taxon>Pseudomonadati</taxon>
        <taxon>Bacteroidota</taxon>
        <taxon>Flavobacteriia</taxon>
        <taxon>Flavobacteriales</taxon>
        <taxon>Flavobacteriaceae</taxon>
        <taxon>Flavobacterium</taxon>
    </lineage>
</organism>
<protein>
    <recommendedName>
        <fullName evidence="1">DUF7716 domain-containing protein</fullName>
    </recommendedName>
</protein>
<accession>A0A9W4X9Y1</accession>
<name>A0A9W4X9Y1_9FLAO</name>
<sequence length="121" mass="14285">MSDFKNKTWLLSDFIKFVQAKKDRTSNYNANYYYDIYEPNNDDQLSPETIIYVGNTVEVDDDDNEIYPPEVRAMNFWFGYSCDNFQDVVDLATEQNPKVSISQIVTCLNHYSQYDNFLDIK</sequence>
<dbReference type="Pfam" id="PF24832">
    <property type="entry name" value="DUF7716"/>
    <property type="match status" value="1"/>
</dbReference>
<dbReference type="KEGG" id="fcs:TRV642_2262"/>
<gene>
    <name evidence="2" type="ORF">TRV642_2262</name>
</gene>
<evidence type="ECO:0000313" key="2">
    <source>
        <dbReference type="EMBL" id="CAI2767148.1"/>
    </source>
</evidence>
<dbReference type="EMBL" id="OX336425">
    <property type="protein sequence ID" value="CAI2767148.1"/>
    <property type="molecule type" value="Genomic_DNA"/>
</dbReference>
<evidence type="ECO:0000313" key="3">
    <source>
        <dbReference type="Proteomes" id="UP001152749"/>
    </source>
</evidence>
<feature type="domain" description="DUF7716" evidence="1">
    <location>
        <begin position="31"/>
        <end position="120"/>
    </location>
</feature>
<dbReference type="Proteomes" id="UP001152749">
    <property type="component" value="Chromosome"/>
</dbReference>
<evidence type="ECO:0000259" key="1">
    <source>
        <dbReference type="Pfam" id="PF24832"/>
    </source>
</evidence>